<comment type="caution">
    <text evidence="2">The sequence shown here is derived from an EMBL/GenBank/DDBJ whole genome shotgun (WGS) entry which is preliminary data.</text>
</comment>
<dbReference type="PANTHER" id="PTHR21530:SF7">
    <property type="entry name" value="TRAB DOMAIN-CONTAINING PROTEIN"/>
    <property type="match status" value="1"/>
</dbReference>
<gene>
    <name evidence="2" type="ORF">HJC23_001546</name>
</gene>
<dbReference type="CDD" id="cd14726">
    <property type="entry name" value="TraB_PrgY-like"/>
    <property type="match status" value="1"/>
</dbReference>
<feature type="signal peptide" evidence="1">
    <location>
        <begin position="1"/>
        <end position="20"/>
    </location>
</feature>
<evidence type="ECO:0000256" key="1">
    <source>
        <dbReference type="SAM" id="SignalP"/>
    </source>
</evidence>
<evidence type="ECO:0000313" key="2">
    <source>
        <dbReference type="EMBL" id="KAL3792428.1"/>
    </source>
</evidence>
<dbReference type="Pfam" id="PF01963">
    <property type="entry name" value="TraB_PrgY_gumN"/>
    <property type="match status" value="1"/>
</dbReference>
<dbReference type="AlphaFoldDB" id="A0ABD3PW35"/>
<dbReference type="PANTHER" id="PTHR21530">
    <property type="entry name" value="PHEROMONE SHUTDOWN PROTEIN"/>
    <property type="match status" value="1"/>
</dbReference>
<dbReference type="InterPro" id="IPR046345">
    <property type="entry name" value="TraB_PrgY-like"/>
</dbReference>
<protein>
    <recommendedName>
        <fullName evidence="4">TraB domain-containing protein</fullName>
    </recommendedName>
</protein>
<organism evidence="2 3">
    <name type="scientific">Cyclotella cryptica</name>
    <dbReference type="NCBI Taxonomy" id="29204"/>
    <lineage>
        <taxon>Eukaryota</taxon>
        <taxon>Sar</taxon>
        <taxon>Stramenopiles</taxon>
        <taxon>Ochrophyta</taxon>
        <taxon>Bacillariophyta</taxon>
        <taxon>Coscinodiscophyceae</taxon>
        <taxon>Thalassiosirophycidae</taxon>
        <taxon>Stephanodiscales</taxon>
        <taxon>Stephanodiscaceae</taxon>
        <taxon>Cyclotella</taxon>
    </lineage>
</organism>
<dbReference type="EMBL" id="JABMIG020000102">
    <property type="protein sequence ID" value="KAL3792428.1"/>
    <property type="molecule type" value="Genomic_DNA"/>
</dbReference>
<reference evidence="2 3" key="1">
    <citation type="journal article" date="2020" name="G3 (Bethesda)">
        <title>Improved Reference Genome for Cyclotella cryptica CCMP332, a Model for Cell Wall Morphogenesis, Salinity Adaptation, and Lipid Production in Diatoms (Bacillariophyta).</title>
        <authorList>
            <person name="Roberts W.R."/>
            <person name="Downey K.M."/>
            <person name="Ruck E.C."/>
            <person name="Traller J.C."/>
            <person name="Alverson A.J."/>
        </authorList>
    </citation>
    <scope>NUCLEOTIDE SEQUENCE [LARGE SCALE GENOMIC DNA]</scope>
    <source>
        <strain evidence="2 3">CCMP332</strain>
    </source>
</reference>
<evidence type="ECO:0000313" key="3">
    <source>
        <dbReference type="Proteomes" id="UP001516023"/>
    </source>
</evidence>
<keyword evidence="1" id="KW-0732">Signal</keyword>
<accession>A0ABD3PW35</accession>
<dbReference type="Proteomes" id="UP001516023">
    <property type="component" value="Unassembled WGS sequence"/>
</dbReference>
<proteinExistence type="predicted"/>
<feature type="chain" id="PRO_5044774448" description="TraB domain-containing protein" evidence="1">
    <location>
        <begin position="21"/>
        <end position="423"/>
    </location>
</feature>
<evidence type="ECO:0008006" key="4">
    <source>
        <dbReference type="Google" id="ProtNLM"/>
    </source>
</evidence>
<dbReference type="InterPro" id="IPR002816">
    <property type="entry name" value="TraB/PrgY/GumN_fam"/>
</dbReference>
<keyword evidence="3" id="KW-1185">Reference proteome</keyword>
<name>A0ABD3PW35_9STRA</name>
<sequence length="423" mass="47982">MVHIIRLLLLLLSAAYNGHASSDPSTSLPSSPPTFSTCVYNSDDSFESFSEEGEEWRKYLPLKLRHRKGAPLHRVILESRSNPGSQVTLYLLGTSHVSRSSCEDAKVLMEYARPDVLFVELCSQRVGILLDTHLDSNEQSESTKDQIEQSSAGMTPTSQKMSILFTKIQSDYAKKLNVTIGGEFRSAFQSALLQQKEFWHKESSKKWYEQRDDLVESNKNHPMTAHQYSPQSSLQHLRGTRPCAIILGDRPVRITLARAWESLRLFGKLKLVLCLVWSSIRQPSEKELKEWMESILNDRTGKSDLMTKAMDELGKAFPSLKRVIIEERDNYMTAKLRQTAEMLVCMGKDEREEKVIVAVVGAGHCNGMMAKLMNGDKTDAPEEILQTLVETNWRKLNNDEEVLSLVTDIVQVDYEYALQYGAL</sequence>